<organism evidence="4 5">
    <name type="scientific">Longimycelium tulufanense</name>
    <dbReference type="NCBI Taxonomy" id="907463"/>
    <lineage>
        <taxon>Bacteria</taxon>
        <taxon>Bacillati</taxon>
        <taxon>Actinomycetota</taxon>
        <taxon>Actinomycetes</taxon>
        <taxon>Pseudonocardiales</taxon>
        <taxon>Pseudonocardiaceae</taxon>
        <taxon>Longimycelium</taxon>
    </lineage>
</organism>
<keyword evidence="2" id="KW-0812">Transmembrane</keyword>
<feature type="transmembrane region" description="Helical" evidence="2">
    <location>
        <begin position="15"/>
        <end position="34"/>
    </location>
</feature>
<feature type="domain" description="DUF6542" evidence="3">
    <location>
        <begin position="14"/>
        <end position="133"/>
    </location>
</feature>
<evidence type="ECO:0000313" key="4">
    <source>
        <dbReference type="EMBL" id="GGM69219.1"/>
    </source>
</evidence>
<reference evidence="4" key="2">
    <citation type="submission" date="2020-09" db="EMBL/GenBank/DDBJ databases">
        <authorList>
            <person name="Sun Q."/>
            <person name="Zhou Y."/>
        </authorList>
    </citation>
    <scope>NUCLEOTIDE SEQUENCE</scope>
    <source>
        <strain evidence="4">CGMCC 4.5737</strain>
    </source>
</reference>
<proteinExistence type="predicted"/>
<feature type="compositionally biased region" description="Basic and acidic residues" evidence="1">
    <location>
        <begin position="144"/>
        <end position="154"/>
    </location>
</feature>
<dbReference type="Proteomes" id="UP000637578">
    <property type="component" value="Unassembled WGS sequence"/>
</dbReference>
<sequence length="230" mass="23954">MPLAERSVFGGSRGLPWWGAVLLAFLLTEIGVAVDLQRENALGLIFKGGYFVGCLLAVCWVRRGSLFGPMVQPPLLLAVSLPSVVLLFGESSREGISDEILNAAFPLVNAFPTMAVTTGVTVGVGLLRILVQRGRRTGRTARKSTREKVREKQRARAAAGRPNAGAAAAKVGAGKPGAASATSAKSGSATRTSSGMRGGSRQGTSSRISRSSTAGGTRTTAQRRPRGDAY</sequence>
<gene>
    <name evidence="4" type="ORF">GCM10012275_44540</name>
</gene>
<feature type="region of interest" description="Disordered" evidence="1">
    <location>
        <begin position="136"/>
        <end position="230"/>
    </location>
</feature>
<reference evidence="4" key="1">
    <citation type="journal article" date="2014" name="Int. J. Syst. Evol. Microbiol.">
        <title>Complete genome sequence of Corynebacterium casei LMG S-19264T (=DSM 44701T), isolated from a smear-ripened cheese.</title>
        <authorList>
            <consortium name="US DOE Joint Genome Institute (JGI-PGF)"/>
            <person name="Walter F."/>
            <person name="Albersmeier A."/>
            <person name="Kalinowski J."/>
            <person name="Ruckert C."/>
        </authorList>
    </citation>
    <scope>NUCLEOTIDE SEQUENCE</scope>
    <source>
        <strain evidence="4">CGMCC 4.5737</strain>
    </source>
</reference>
<feature type="compositionally biased region" description="Low complexity" evidence="1">
    <location>
        <begin position="202"/>
        <end position="222"/>
    </location>
</feature>
<feature type="compositionally biased region" description="Low complexity" evidence="1">
    <location>
        <begin position="156"/>
        <end position="195"/>
    </location>
</feature>
<dbReference type="Pfam" id="PF20177">
    <property type="entry name" value="DUF6542"/>
    <property type="match status" value="1"/>
</dbReference>
<name>A0A8J3FVK1_9PSEU</name>
<comment type="caution">
    <text evidence="4">The sequence shown here is derived from an EMBL/GenBank/DDBJ whole genome shotgun (WGS) entry which is preliminary data.</text>
</comment>
<keyword evidence="5" id="KW-1185">Reference proteome</keyword>
<feature type="transmembrane region" description="Helical" evidence="2">
    <location>
        <begin position="40"/>
        <end position="61"/>
    </location>
</feature>
<dbReference type="InterPro" id="IPR046672">
    <property type="entry name" value="DUF6542"/>
</dbReference>
<feature type="transmembrane region" description="Helical" evidence="2">
    <location>
        <begin position="109"/>
        <end position="131"/>
    </location>
</feature>
<accession>A0A8J3FVK1</accession>
<keyword evidence="2" id="KW-0472">Membrane</keyword>
<protein>
    <recommendedName>
        <fullName evidence="3">DUF6542 domain-containing protein</fullName>
    </recommendedName>
</protein>
<evidence type="ECO:0000313" key="5">
    <source>
        <dbReference type="Proteomes" id="UP000637578"/>
    </source>
</evidence>
<evidence type="ECO:0000256" key="2">
    <source>
        <dbReference type="SAM" id="Phobius"/>
    </source>
</evidence>
<dbReference type="AlphaFoldDB" id="A0A8J3FVK1"/>
<evidence type="ECO:0000259" key="3">
    <source>
        <dbReference type="Pfam" id="PF20177"/>
    </source>
</evidence>
<keyword evidence="2" id="KW-1133">Transmembrane helix</keyword>
<dbReference type="EMBL" id="BMMK01000023">
    <property type="protein sequence ID" value="GGM69219.1"/>
    <property type="molecule type" value="Genomic_DNA"/>
</dbReference>
<evidence type="ECO:0000256" key="1">
    <source>
        <dbReference type="SAM" id="MobiDB-lite"/>
    </source>
</evidence>